<accession>A0ACD5VSV1</accession>
<evidence type="ECO:0000313" key="2">
    <source>
        <dbReference type="Proteomes" id="UP001732700"/>
    </source>
</evidence>
<keyword evidence="2" id="KW-1185">Reference proteome</keyword>
<organism evidence="1 2">
    <name type="scientific">Avena sativa</name>
    <name type="common">Oat</name>
    <dbReference type="NCBI Taxonomy" id="4498"/>
    <lineage>
        <taxon>Eukaryota</taxon>
        <taxon>Viridiplantae</taxon>
        <taxon>Streptophyta</taxon>
        <taxon>Embryophyta</taxon>
        <taxon>Tracheophyta</taxon>
        <taxon>Spermatophyta</taxon>
        <taxon>Magnoliopsida</taxon>
        <taxon>Liliopsida</taxon>
        <taxon>Poales</taxon>
        <taxon>Poaceae</taxon>
        <taxon>BOP clade</taxon>
        <taxon>Pooideae</taxon>
        <taxon>Poodae</taxon>
        <taxon>Poeae</taxon>
        <taxon>Poeae Chloroplast Group 1 (Aveneae type)</taxon>
        <taxon>Aveninae</taxon>
        <taxon>Avena</taxon>
    </lineage>
</organism>
<reference evidence="1" key="2">
    <citation type="submission" date="2025-09" db="UniProtKB">
        <authorList>
            <consortium name="EnsemblPlants"/>
        </authorList>
    </citation>
    <scope>IDENTIFICATION</scope>
</reference>
<name>A0ACD5VSV1_AVESA</name>
<proteinExistence type="predicted"/>
<protein>
    <submittedName>
        <fullName evidence="1">Uncharacterized protein</fullName>
    </submittedName>
</protein>
<reference evidence="1" key="1">
    <citation type="submission" date="2021-05" db="EMBL/GenBank/DDBJ databases">
        <authorList>
            <person name="Scholz U."/>
            <person name="Mascher M."/>
            <person name="Fiebig A."/>
        </authorList>
    </citation>
    <scope>NUCLEOTIDE SEQUENCE [LARGE SCALE GENOMIC DNA]</scope>
</reference>
<evidence type="ECO:0000313" key="1">
    <source>
        <dbReference type="EnsemblPlants" id="AVESA.00010b.r2.3CG0506900.1.CDS"/>
    </source>
</evidence>
<sequence>MICAMTIIRREDWLGRLPDDILVSILDRLNVREAARTSVLARRWRHLPATLSRLTIDVRDFVAKPATTCREEEIARSNATVVEVTKSILARRVSSPDKIRSMCMAFFLREDDSISIGHAVGHIMAVLKIDIEFTVFTERDYTRCNQEDKINYGRLFRLFVDSCPIAFGGVTRLCLENLRFGESDIPNILIICKGLKHLSLSFCNAASGAIMKVEHCQLTELLIFNCCFEKVELNLLPKLAWLIFGAWKSRDPLILGHVPLLEAVSLSTVSLSHHKMVKLSEIFRGTSLRSLRLGFECERIWVQPESVTKRLAAVCHQLTFVNHKTLLKGVTSHGHCSSLKLLPT</sequence>
<dbReference type="EnsemblPlants" id="AVESA.00010b.r2.3CG0506900.1">
    <property type="protein sequence ID" value="AVESA.00010b.r2.3CG0506900.1.CDS"/>
    <property type="gene ID" value="AVESA.00010b.r2.3CG0506900"/>
</dbReference>
<dbReference type="Proteomes" id="UP001732700">
    <property type="component" value="Chromosome 3C"/>
</dbReference>